<dbReference type="PANTHER" id="PTHR47152:SF1">
    <property type="entry name" value="SLL1186 PROTEIN"/>
    <property type="match status" value="1"/>
</dbReference>
<proteinExistence type="predicted"/>
<dbReference type="PANTHER" id="PTHR47152">
    <property type="entry name" value="SLR2084 PROTEIN-RELATED"/>
    <property type="match status" value="1"/>
</dbReference>
<dbReference type="Proteomes" id="UP000010480">
    <property type="component" value="Chromosome"/>
</dbReference>
<dbReference type="STRING" id="755178.Cyan10605_3473"/>
<dbReference type="AlphaFoldDB" id="K9Z8L9"/>
<dbReference type="CDD" id="cd06260">
    <property type="entry name" value="DUF820-like"/>
    <property type="match status" value="1"/>
</dbReference>
<dbReference type="OrthoDB" id="5768410at2"/>
<dbReference type="Gene3D" id="3.90.1570.10">
    <property type="entry name" value="tt1808, chain A"/>
    <property type="match status" value="1"/>
</dbReference>
<reference evidence="3" key="1">
    <citation type="journal article" date="2013" name="Proc. Natl. Acad. Sci. U.S.A.">
        <title>Improving the coverage of the cyanobacterial phylum using diversity-driven genome sequencing.</title>
        <authorList>
            <person name="Shih P.M."/>
            <person name="Wu D."/>
            <person name="Latifi A."/>
            <person name="Axen S.D."/>
            <person name="Fewer D.P."/>
            <person name="Talla E."/>
            <person name="Calteau A."/>
            <person name="Cai F."/>
            <person name="Tandeau de Marsac N."/>
            <person name="Rippka R."/>
            <person name="Herdman M."/>
            <person name="Sivonen K."/>
            <person name="Coursin T."/>
            <person name="Laurent T."/>
            <person name="Goodwin L."/>
            <person name="Nolan M."/>
            <person name="Davenport K.W."/>
            <person name="Han C.S."/>
            <person name="Rubin E.M."/>
            <person name="Eisen J.A."/>
            <person name="Woyke T."/>
            <person name="Gugger M."/>
            <person name="Kerfeld C.A."/>
        </authorList>
    </citation>
    <scope>NUCLEOTIDE SEQUENCE [LARGE SCALE GENOMIC DNA]</scope>
    <source>
        <strain evidence="3">PCC 10605</strain>
    </source>
</reference>
<sequence>MLLALEKINVLEGQTLVINDVDWKQFEQILEELGEKRNSRIAYHHNILKIMTPSLEYERDKVLISTLLEIILEELDIDFCLGSTTFKSEILQKGLEPDNCFYIQNEAKIRGKKRIDLTIDPPPDLALEVDLTSRTYPHIYSALGVPELWRFEKGNLQINVLKNGQYIEVESSPICPNIPLKNLIPEFLNQCKTQGRNKTVRAFRTLIKDYTIHNGKTII</sequence>
<dbReference type="Pfam" id="PF05685">
    <property type="entry name" value="Uma2"/>
    <property type="match status" value="1"/>
</dbReference>
<dbReference type="InterPro" id="IPR012296">
    <property type="entry name" value="Nuclease_put_TT1808"/>
</dbReference>
<gene>
    <name evidence="2" type="ordered locus">Cyan10605_3473</name>
</gene>
<dbReference type="InterPro" id="IPR008538">
    <property type="entry name" value="Uma2"/>
</dbReference>
<organism evidence="2 3">
    <name type="scientific">Cyanobacterium aponinum (strain PCC 10605)</name>
    <dbReference type="NCBI Taxonomy" id="755178"/>
    <lineage>
        <taxon>Bacteria</taxon>
        <taxon>Bacillati</taxon>
        <taxon>Cyanobacteriota</taxon>
        <taxon>Cyanophyceae</taxon>
        <taxon>Oscillatoriophycideae</taxon>
        <taxon>Chroococcales</taxon>
        <taxon>Geminocystaceae</taxon>
        <taxon>Cyanobacterium</taxon>
    </lineage>
</organism>
<dbReference type="PATRIC" id="fig|755178.3.peg.3698"/>
<dbReference type="HOGENOM" id="CLU_098557_0_0_3"/>
<dbReference type="eggNOG" id="COG4636">
    <property type="taxonomic scope" value="Bacteria"/>
</dbReference>
<feature type="domain" description="Putative restriction endonuclease" evidence="1">
    <location>
        <begin position="23"/>
        <end position="184"/>
    </location>
</feature>
<dbReference type="EMBL" id="CP003947">
    <property type="protein sequence ID" value="AFZ55509.1"/>
    <property type="molecule type" value="Genomic_DNA"/>
</dbReference>
<evidence type="ECO:0000313" key="3">
    <source>
        <dbReference type="Proteomes" id="UP000010480"/>
    </source>
</evidence>
<protein>
    <recommendedName>
        <fullName evidence="1">Putative restriction endonuclease domain-containing protein</fullName>
    </recommendedName>
</protein>
<evidence type="ECO:0000313" key="2">
    <source>
        <dbReference type="EMBL" id="AFZ55509.1"/>
    </source>
</evidence>
<name>K9Z8L9_CYAAP</name>
<keyword evidence="3" id="KW-1185">Reference proteome</keyword>
<dbReference type="RefSeq" id="WP_015221227.1">
    <property type="nucleotide sequence ID" value="NC_019776.1"/>
</dbReference>
<dbReference type="KEGG" id="can:Cyan10605_3473"/>
<accession>K9Z8L9</accession>
<evidence type="ECO:0000259" key="1">
    <source>
        <dbReference type="Pfam" id="PF05685"/>
    </source>
</evidence>